<keyword evidence="1" id="KW-0732">Signal</keyword>
<proteinExistence type="predicted"/>
<evidence type="ECO:0000313" key="3">
    <source>
        <dbReference type="Proteomes" id="UP000218334"/>
    </source>
</evidence>
<sequence length="206" mass="23872">MVFSLLAALCPASRALDLQRLNHLHEHSFQAVVKWKERNTTIESLQRDADEQFSVENCHKIINGSAEAFMDKYTILIEELEDTYESRLALTLELIEEEAKEALRFVRCQKLNRLHIVVAYNHGGKDKSQDVNQQETYLSSNGIEPQLTPEETCDNAPDTRVKRWIKEACFLMHANSSYAEQKKEELFPFGNRVPRRKDSPLDHKKL</sequence>
<gene>
    <name evidence="2" type="ORF">ARMSODRAFT_975873</name>
</gene>
<evidence type="ECO:0000313" key="2">
    <source>
        <dbReference type="EMBL" id="PBK68467.1"/>
    </source>
</evidence>
<dbReference type="EMBL" id="KZ293432">
    <property type="protein sequence ID" value="PBK68467.1"/>
    <property type="molecule type" value="Genomic_DNA"/>
</dbReference>
<dbReference type="Proteomes" id="UP000218334">
    <property type="component" value="Unassembled WGS sequence"/>
</dbReference>
<dbReference type="STRING" id="1076256.A0A2H3BV70"/>
<protein>
    <submittedName>
        <fullName evidence="2">Uncharacterized protein</fullName>
    </submittedName>
</protein>
<keyword evidence="3" id="KW-1185">Reference proteome</keyword>
<accession>A0A2H3BV70</accession>
<feature type="signal peptide" evidence="1">
    <location>
        <begin position="1"/>
        <end position="15"/>
    </location>
</feature>
<reference evidence="3" key="1">
    <citation type="journal article" date="2017" name="Nat. Ecol. Evol.">
        <title>Genome expansion and lineage-specific genetic innovations in the forest pathogenic fungi Armillaria.</title>
        <authorList>
            <person name="Sipos G."/>
            <person name="Prasanna A.N."/>
            <person name="Walter M.C."/>
            <person name="O'Connor E."/>
            <person name="Balint B."/>
            <person name="Krizsan K."/>
            <person name="Kiss B."/>
            <person name="Hess J."/>
            <person name="Varga T."/>
            <person name="Slot J."/>
            <person name="Riley R."/>
            <person name="Boka B."/>
            <person name="Rigling D."/>
            <person name="Barry K."/>
            <person name="Lee J."/>
            <person name="Mihaltcheva S."/>
            <person name="LaButti K."/>
            <person name="Lipzen A."/>
            <person name="Waldron R."/>
            <person name="Moloney N.M."/>
            <person name="Sperisen C."/>
            <person name="Kredics L."/>
            <person name="Vagvoelgyi C."/>
            <person name="Patrignani A."/>
            <person name="Fitzpatrick D."/>
            <person name="Nagy I."/>
            <person name="Doyle S."/>
            <person name="Anderson J.B."/>
            <person name="Grigoriev I.V."/>
            <person name="Gueldener U."/>
            <person name="Muensterkoetter M."/>
            <person name="Nagy L.G."/>
        </authorList>
    </citation>
    <scope>NUCLEOTIDE SEQUENCE [LARGE SCALE GENOMIC DNA]</scope>
    <source>
        <strain evidence="3">28-4</strain>
    </source>
</reference>
<dbReference type="AlphaFoldDB" id="A0A2H3BV70"/>
<evidence type="ECO:0000256" key="1">
    <source>
        <dbReference type="SAM" id="SignalP"/>
    </source>
</evidence>
<organism evidence="2 3">
    <name type="scientific">Armillaria solidipes</name>
    <dbReference type="NCBI Taxonomy" id="1076256"/>
    <lineage>
        <taxon>Eukaryota</taxon>
        <taxon>Fungi</taxon>
        <taxon>Dikarya</taxon>
        <taxon>Basidiomycota</taxon>
        <taxon>Agaricomycotina</taxon>
        <taxon>Agaricomycetes</taxon>
        <taxon>Agaricomycetidae</taxon>
        <taxon>Agaricales</taxon>
        <taxon>Marasmiineae</taxon>
        <taxon>Physalacriaceae</taxon>
        <taxon>Armillaria</taxon>
    </lineage>
</organism>
<feature type="chain" id="PRO_5013796434" evidence="1">
    <location>
        <begin position="16"/>
        <end position="206"/>
    </location>
</feature>
<name>A0A2H3BV70_9AGAR</name>